<protein>
    <submittedName>
        <fullName evidence="2">Tryptophan 7-halogenase</fullName>
    </submittedName>
</protein>
<dbReference type="PANTHER" id="PTHR43747:SF4">
    <property type="entry name" value="FLAVIN-DEPENDENT TRYPTOPHAN HALOGENASE"/>
    <property type="match status" value="1"/>
</dbReference>
<dbReference type="PIRSF" id="PIRSF011396">
    <property type="entry name" value="Trp_halogenase"/>
    <property type="match status" value="1"/>
</dbReference>
<sequence>MDSHIMRVVVVGGTAAGWTAAARLASAFRETVSVTVLETPSGADHQETGQVTALGPQIQRDLFDRLGVLEDEWMRACCASFNAAVRYVNWRTGGAAEIAARTTVSGGVDHFYNPCAGIPECEDSLLSEHWQYRRMNGETVEPFDYACFREPPLMDARKSPRWLDGRAAVPYGWHVDIHMFTQYLRNVATGRFGVRAVRGELLHAERDADGMITLLHTAEGRAVPGEFFLDCTGAEGLLIAGMLQEPFVEAQDRLLCDSAVTVTVPHDHTTHGIDPFTTATALPAGWAWKMPLPGRFGAGHVYARDWTEPDEAVGTLCALWGLRPGRTAVRHIALRTGRSRRAWVKNCVAVGPSACSLEPLAGDMLGGVLGALDRLVRDFPSRDDPEGPAARFNRAAETAHARARDFAQLLYRTAPRADTPFWRAQRELPLSAELAECLAAHRAGLAPDAHELAYAGVLAALAPGRSAPRAALAHRQDARDVADAHFLRIKRQQQILLETLPTAQHYLQRLHTRPMPQPAGAGPL</sequence>
<evidence type="ECO:0000256" key="1">
    <source>
        <dbReference type="ARBA" id="ARBA00038396"/>
    </source>
</evidence>
<dbReference type="InterPro" id="IPR050816">
    <property type="entry name" value="Flavin-dep_Halogenase_NPB"/>
</dbReference>
<comment type="caution">
    <text evidence="2">The sequence shown here is derived from an EMBL/GenBank/DDBJ whole genome shotgun (WGS) entry which is preliminary data.</text>
</comment>
<dbReference type="Gene3D" id="3.50.50.60">
    <property type="entry name" value="FAD/NAD(P)-binding domain"/>
    <property type="match status" value="1"/>
</dbReference>
<dbReference type="PANTHER" id="PTHR43747">
    <property type="entry name" value="FAD-BINDING PROTEIN"/>
    <property type="match status" value="1"/>
</dbReference>
<keyword evidence="3" id="KW-1185">Reference proteome</keyword>
<proteinExistence type="inferred from homology"/>
<dbReference type="RefSeq" id="WP_351978419.1">
    <property type="nucleotide sequence ID" value="NZ_JBEPBX010000035.1"/>
</dbReference>
<reference evidence="2 3" key="1">
    <citation type="submission" date="2024-06" db="EMBL/GenBank/DDBJ databases">
        <title>The Natural Products Discovery Center: Release of the First 8490 Sequenced Strains for Exploring Actinobacteria Biosynthetic Diversity.</title>
        <authorList>
            <person name="Kalkreuter E."/>
            <person name="Kautsar S.A."/>
            <person name="Yang D."/>
            <person name="Bader C.D."/>
            <person name="Teijaro C.N."/>
            <person name="Fluegel L."/>
            <person name="Davis C.M."/>
            <person name="Simpson J.R."/>
            <person name="Lauterbach L."/>
            <person name="Steele A.D."/>
            <person name="Gui C."/>
            <person name="Meng S."/>
            <person name="Li G."/>
            <person name="Viehrig K."/>
            <person name="Ye F."/>
            <person name="Su P."/>
            <person name="Kiefer A.F."/>
            <person name="Nichols A."/>
            <person name="Cepeda A.J."/>
            <person name="Yan W."/>
            <person name="Fan B."/>
            <person name="Jiang Y."/>
            <person name="Adhikari A."/>
            <person name="Zheng C.-J."/>
            <person name="Schuster L."/>
            <person name="Cowan T.M."/>
            <person name="Smanski M.J."/>
            <person name="Chevrette M.G."/>
            <person name="De Carvalho L.P.S."/>
            <person name="Shen B."/>
        </authorList>
    </citation>
    <scope>NUCLEOTIDE SEQUENCE [LARGE SCALE GENOMIC DNA]</scope>
    <source>
        <strain evidence="2 3">NPDC000837</strain>
    </source>
</reference>
<evidence type="ECO:0000313" key="2">
    <source>
        <dbReference type="EMBL" id="MER6617309.1"/>
    </source>
</evidence>
<gene>
    <name evidence="2" type="ORF">ABT276_28965</name>
</gene>
<name>A0ABV1V2P4_9ACTN</name>
<dbReference type="Pfam" id="PF04820">
    <property type="entry name" value="Trp_halogenase"/>
    <property type="match status" value="1"/>
</dbReference>
<dbReference type="InterPro" id="IPR036188">
    <property type="entry name" value="FAD/NAD-bd_sf"/>
</dbReference>
<dbReference type="InterPro" id="IPR033856">
    <property type="entry name" value="Trp_halogen"/>
</dbReference>
<accession>A0ABV1V2P4</accession>
<evidence type="ECO:0000313" key="3">
    <source>
        <dbReference type="Proteomes" id="UP001445472"/>
    </source>
</evidence>
<dbReference type="EMBL" id="JBEPBX010000035">
    <property type="protein sequence ID" value="MER6617309.1"/>
    <property type="molecule type" value="Genomic_DNA"/>
</dbReference>
<dbReference type="SUPFAM" id="SSF51905">
    <property type="entry name" value="FAD/NAD(P)-binding domain"/>
    <property type="match status" value="1"/>
</dbReference>
<organism evidence="2 3">
    <name type="scientific">Streptomyces xantholiticus</name>
    <dbReference type="NCBI Taxonomy" id="68285"/>
    <lineage>
        <taxon>Bacteria</taxon>
        <taxon>Bacillati</taxon>
        <taxon>Actinomycetota</taxon>
        <taxon>Actinomycetes</taxon>
        <taxon>Kitasatosporales</taxon>
        <taxon>Streptomycetaceae</taxon>
        <taxon>Streptomyces</taxon>
    </lineage>
</organism>
<dbReference type="Proteomes" id="UP001445472">
    <property type="component" value="Unassembled WGS sequence"/>
</dbReference>
<dbReference type="InterPro" id="IPR006905">
    <property type="entry name" value="Flavin_halogenase"/>
</dbReference>
<comment type="similarity">
    <text evidence="1">Belongs to the flavin-dependent halogenase family. Bacterial tryptophan halogenase subfamily.</text>
</comment>